<reference evidence="1" key="1">
    <citation type="submission" date="2018-05" db="EMBL/GenBank/DDBJ databases">
        <authorList>
            <person name="Lanie J.A."/>
            <person name="Ng W.-L."/>
            <person name="Kazmierczak K.M."/>
            <person name="Andrzejewski T.M."/>
            <person name="Davidsen T.M."/>
            <person name="Wayne K.J."/>
            <person name="Tettelin H."/>
            <person name="Glass J.I."/>
            <person name="Rusch D."/>
            <person name="Podicherti R."/>
            <person name="Tsui H.-C.T."/>
            <person name="Winkler M.E."/>
        </authorList>
    </citation>
    <scope>NUCLEOTIDE SEQUENCE</scope>
</reference>
<dbReference type="AlphaFoldDB" id="A0A382M5D5"/>
<name>A0A382M5D5_9ZZZZ</name>
<dbReference type="EMBL" id="UINC01090722">
    <property type="protein sequence ID" value="SVC42917.1"/>
    <property type="molecule type" value="Genomic_DNA"/>
</dbReference>
<sequence length="40" mass="4614">MEKNMWKKYVTALMVLFMLPSAVYAEDGFSGFTGVRSNYM</sequence>
<accession>A0A382M5D5</accession>
<gene>
    <name evidence="1" type="ORF">METZ01_LOCUS295771</name>
</gene>
<evidence type="ECO:0000313" key="1">
    <source>
        <dbReference type="EMBL" id="SVC42917.1"/>
    </source>
</evidence>
<organism evidence="1">
    <name type="scientific">marine metagenome</name>
    <dbReference type="NCBI Taxonomy" id="408172"/>
    <lineage>
        <taxon>unclassified sequences</taxon>
        <taxon>metagenomes</taxon>
        <taxon>ecological metagenomes</taxon>
    </lineage>
</organism>
<feature type="non-terminal residue" evidence="1">
    <location>
        <position position="40"/>
    </location>
</feature>
<protein>
    <submittedName>
        <fullName evidence="1">Uncharacterized protein</fullName>
    </submittedName>
</protein>
<proteinExistence type="predicted"/>